<comment type="caution">
    <text evidence="9">The sequence shown here is derived from an EMBL/GenBank/DDBJ whole genome shotgun (WGS) entry which is preliminary data.</text>
</comment>
<dbReference type="CDD" id="cd00806">
    <property type="entry name" value="TrpRS_core"/>
    <property type="match status" value="1"/>
</dbReference>
<dbReference type="SUPFAM" id="SSF52374">
    <property type="entry name" value="Nucleotidylyl transferase"/>
    <property type="match status" value="1"/>
</dbReference>
<gene>
    <name evidence="9" type="ORF">S01H4_07059</name>
</gene>
<evidence type="ECO:0000256" key="8">
    <source>
        <dbReference type="ARBA" id="ARBA00049929"/>
    </source>
</evidence>
<dbReference type="InterPro" id="IPR002306">
    <property type="entry name" value="Trp-tRNA-ligase"/>
</dbReference>
<keyword evidence="3" id="KW-0436">Ligase</keyword>
<dbReference type="PRINTS" id="PR01039">
    <property type="entry name" value="TRNASYNTHTRP"/>
</dbReference>
<keyword evidence="7" id="KW-0030">Aminoacyl-tRNA synthetase</keyword>
<evidence type="ECO:0000256" key="3">
    <source>
        <dbReference type="ARBA" id="ARBA00022598"/>
    </source>
</evidence>
<sequence>MIKNQKNYENFFFLVDWHALSTEYQNPGNIKSDLMECIVDLVALGIDPEFTHLYRQSDIPQIAELTLYLSMFTPISWLERCPTYKEQMDELKSKDLSTLGFLSYPVLMAADILIVNSDIIPVGEDQLPHLEITREIARRFNHLYGKYFTEPKEMLSKATRVPGTDGRKMSKSYNNAIFLSDDFETIRKKVRMMITDPKRIHLNDPGHPEVCSVFDFYKIYKEEGIEEIEKRCKQGKIGCTQCKDEISAIIYKSLEKFQEKRNEIKKDLNYIYDILEESKIKVRKIADRTISDVRKKMGID</sequence>
<comment type="similarity">
    <text evidence="1">Belongs to the class-I aminoacyl-tRNA synthetase family.</text>
</comment>
<proteinExistence type="inferred from homology"/>
<evidence type="ECO:0000256" key="7">
    <source>
        <dbReference type="ARBA" id="ARBA00023146"/>
    </source>
</evidence>
<dbReference type="PANTHER" id="PTHR43766:SF1">
    <property type="entry name" value="TRYPTOPHAN--TRNA LIGASE, MITOCHONDRIAL"/>
    <property type="match status" value="1"/>
</dbReference>
<dbReference type="EC" id="6.1.1.2" evidence="2"/>
<protein>
    <recommendedName>
        <fullName evidence="2">tryptophan--tRNA ligase</fullName>
        <ecNumber evidence="2">6.1.1.2</ecNumber>
    </recommendedName>
</protein>
<dbReference type="InterPro" id="IPR002305">
    <property type="entry name" value="aa-tRNA-synth_Ic"/>
</dbReference>
<reference evidence="9" key="1">
    <citation type="journal article" date="2014" name="Front. Microbiol.">
        <title>High frequency of phylogenetically diverse reductive dehalogenase-homologous genes in deep subseafloor sedimentary metagenomes.</title>
        <authorList>
            <person name="Kawai M."/>
            <person name="Futagami T."/>
            <person name="Toyoda A."/>
            <person name="Takaki Y."/>
            <person name="Nishi S."/>
            <person name="Hori S."/>
            <person name="Arai W."/>
            <person name="Tsubouchi T."/>
            <person name="Morono Y."/>
            <person name="Uchiyama I."/>
            <person name="Ito T."/>
            <person name="Fujiyama A."/>
            <person name="Inagaki F."/>
            <person name="Takami H."/>
        </authorList>
    </citation>
    <scope>NUCLEOTIDE SEQUENCE</scope>
    <source>
        <strain evidence="9">Expedition CK06-06</strain>
    </source>
</reference>
<dbReference type="NCBIfam" id="TIGR00233">
    <property type="entry name" value="trpS"/>
    <property type="match status" value="1"/>
</dbReference>
<dbReference type="GO" id="GO:0006436">
    <property type="term" value="P:tryptophanyl-tRNA aminoacylation"/>
    <property type="evidence" value="ECO:0007669"/>
    <property type="project" value="InterPro"/>
</dbReference>
<dbReference type="GO" id="GO:0005524">
    <property type="term" value="F:ATP binding"/>
    <property type="evidence" value="ECO:0007669"/>
    <property type="project" value="UniProtKB-KW"/>
</dbReference>
<evidence type="ECO:0000256" key="1">
    <source>
        <dbReference type="ARBA" id="ARBA00005594"/>
    </source>
</evidence>
<dbReference type="Pfam" id="PF00579">
    <property type="entry name" value="tRNA-synt_1b"/>
    <property type="match status" value="1"/>
</dbReference>
<dbReference type="InterPro" id="IPR014729">
    <property type="entry name" value="Rossmann-like_a/b/a_fold"/>
</dbReference>
<organism evidence="9">
    <name type="scientific">marine sediment metagenome</name>
    <dbReference type="NCBI Taxonomy" id="412755"/>
    <lineage>
        <taxon>unclassified sequences</taxon>
        <taxon>metagenomes</taxon>
        <taxon>ecological metagenomes</taxon>
    </lineage>
</organism>
<keyword evidence="6" id="KW-0648">Protein biosynthesis</keyword>
<dbReference type="EMBL" id="BART01002261">
    <property type="protein sequence ID" value="GAG58904.1"/>
    <property type="molecule type" value="Genomic_DNA"/>
</dbReference>
<comment type="catalytic activity">
    <reaction evidence="8">
        <text>tRNA(Trp) + L-tryptophan + ATP = L-tryptophyl-tRNA(Trp) + AMP + diphosphate + H(+)</text>
        <dbReference type="Rhea" id="RHEA:24080"/>
        <dbReference type="Rhea" id="RHEA-COMP:9671"/>
        <dbReference type="Rhea" id="RHEA-COMP:9705"/>
        <dbReference type="ChEBI" id="CHEBI:15378"/>
        <dbReference type="ChEBI" id="CHEBI:30616"/>
        <dbReference type="ChEBI" id="CHEBI:33019"/>
        <dbReference type="ChEBI" id="CHEBI:57912"/>
        <dbReference type="ChEBI" id="CHEBI:78442"/>
        <dbReference type="ChEBI" id="CHEBI:78535"/>
        <dbReference type="ChEBI" id="CHEBI:456215"/>
        <dbReference type="EC" id="6.1.1.2"/>
    </reaction>
</comment>
<evidence type="ECO:0000256" key="5">
    <source>
        <dbReference type="ARBA" id="ARBA00022840"/>
    </source>
</evidence>
<accession>X0YRC3</accession>
<dbReference type="FunFam" id="1.10.240.10:FF:000005">
    <property type="entry name" value="Tryptophan--tRNA ligase"/>
    <property type="match status" value="1"/>
</dbReference>
<dbReference type="Gene3D" id="3.40.50.620">
    <property type="entry name" value="HUPs"/>
    <property type="match status" value="1"/>
</dbReference>
<evidence type="ECO:0000256" key="4">
    <source>
        <dbReference type="ARBA" id="ARBA00022741"/>
    </source>
</evidence>
<evidence type="ECO:0000313" key="9">
    <source>
        <dbReference type="EMBL" id="GAG58904.1"/>
    </source>
</evidence>
<dbReference type="GO" id="GO:0004830">
    <property type="term" value="F:tryptophan-tRNA ligase activity"/>
    <property type="evidence" value="ECO:0007669"/>
    <property type="project" value="UniProtKB-EC"/>
</dbReference>
<dbReference type="Gene3D" id="1.10.240.10">
    <property type="entry name" value="Tyrosyl-Transfer RNA Synthetase"/>
    <property type="match status" value="1"/>
</dbReference>
<dbReference type="InterPro" id="IPR050203">
    <property type="entry name" value="Trp-tRNA_synthetase"/>
</dbReference>
<dbReference type="AlphaFoldDB" id="X0YRC3"/>
<dbReference type="GO" id="GO:0005829">
    <property type="term" value="C:cytosol"/>
    <property type="evidence" value="ECO:0007669"/>
    <property type="project" value="TreeGrafter"/>
</dbReference>
<dbReference type="PANTHER" id="PTHR43766">
    <property type="entry name" value="TRYPTOPHAN--TRNA LIGASE, MITOCHONDRIAL"/>
    <property type="match status" value="1"/>
</dbReference>
<keyword evidence="5" id="KW-0067">ATP-binding</keyword>
<evidence type="ECO:0000256" key="2">
    <source>
        <dbReference type="ARBA" id="ARBA00013161"/>
    </source>
</evidence>
<evidence type="ECO:0000256" key="6">
    <source>
        <dbReference type="ARBA" id="ARBA00022917"/>
    </source>
</evidence>
<name>X0YRC3_9ZZZZ</name>
<keyword evidence="4" id="KW-0547">Nucleotide-binding</keyword>